<proteinExistence type="predicted"/>
<dbReference type="PANTHER" id="PTHR42663:SF4">
    <property type="entry name" value="SLL1036 PROTEIN"/>
    <property type="match status" value="1"/>
</dbReference>
<dbReference type="InterPro" id="IPR036866">
    <property type="entry name" value="RibonucZ/Hydroxyglut_hydro"/>
</dbReference>
<evidence type="ECO:0000313" key="3">
    <source>
        <dbReference type="Proteomes" id="UP001594351"/>
    </source>
</evidence>
<reference evidence="2 3" key="1">
    <citation type="submission" date="2024-09" db="EMBL/GenBank/DDBJ databases">
        <title>Laminarin stimulates single cell rates of sulfate reduction while oxygen inhibits transcriptomic activity in coastal marine sediment.</title>
        <authorList>
            <person name="Lindsay M."/>
            <person name="Orcutt B."/>
            <person name="Emerson D."/>
            <person name="Stepanauskas R."/>
            <person name="D'Angelo T."/>
        </authorList>
    </citation>
    <scope>NUCLEOTIDE SEQUENCE [LARGE SCALE GENOMIC DNA]</scope>
    <source>
        <strain evidence="2">SAG AM-311-K15</strain>
    </source>
</reference>
<dbReference type="Gene3D" id="3.60.15.10">
    <property type="entry name" value="Ribonuclease Z/Hydroxyacylglutathione hydrolase-like"/>
    <property type="match status" value="1"/>
</dbReference>
<comment type="caution">
    <text evidence="2">The sequence shown here is derived from an EMBL/GenBank/DDBJ whole genome shotgun (WGS) entry which is preliminary data.</text>
</comment>
<name>A0ABV6YR33_UNCC1</name>
<dbReference type="EMBL" id="JBHPBY010000003">
    <property type="protein sequence ID" value="MFC1848665.1"/>
    <property type="molecule type" value="Genomic_DNA"/>
</dbReference>
<gene>
    <name evidence="2" type="ORF">ACFL27_00515</name>
</gene>
<dbReference type="InterPro" id="IPR001279">
    <property type="entry name" value="Metallo-B-lactamas"/>
</dbReference>
<dbReference type="Pfam" id="PF12706">
    <property type="entry name" value="Lactamase_B_2"/>
    <property type="match status" value="1"/>
</dbReference>
<evidence type="ECO:0000313" key="2">
    <source>
        <dbReference type="EMBL" id="MFC1848665.1"/>
    </source>
</evidence>
<dbReference type="SUPFAM" id="SSF56281">
    <property type="entry name" value="Metallo-hydrolase/oxidoreductase"/>
    <property type="match status" value="1"/>
</dbReference>
<dbReference type="CDD" id="cd07715">
    <property type="entry name" value="TaR3-like_MBL-fold"/>
    <property type="match status" value="1"/>
</dbReference>
<sequence>MIIVKFWGVRGSIPTPGASTVKYGGNTSCVEVRINPEGSTDSELIIIDAGSGIRLFGDELLKEMPIKASIFFSHVHWDHIQGFPFFRPGFIKGNEFNLYGMRYSRETGYVRSILAGTLRGQQEFPNFPVGLDYMGSEMHFKDIEQNEVVTTRLANVSNRNLVHPGGSVAFRIEEKGSGKAIVYCSDTEHLNGLDKNVMMLSENSSLLIYDSQYTPEEYKNHKGWGHSTWEQGLRLAKELNIPRLVLFHHDPGHSDTFLEEEILYPACQETDDIQVMLAREGMILRI</sequence>
<dbReference type="Proteomes" id="UP001594351">
    <property type="component" value="Unassembled WGS sequence"/>
</dbReference>
<organism evidence="2 3">
    <name type="scientific">candidate division CSSED10-310 bacterium</name>
    <dbReference type="NCBI Taxonomy" id="2855610"/>
    <lineage>
        <taxon>Bacteria</taxon>
        <taxon>Bacteria division CSSED10-310</taxon>
    </lineage>
</organism>
<feature type="domain" description="Metallo-beta-lactamase" evidence="1">
    <location>
        <begin position="45"/>
        <end position="249"/>
    </location>
</feature>
<dbReference type="PANTHER" id="PTHR42663">
    <property type="entry name" value="HYDROLASE C777.06C-RELATED-RELATED"/>
    <property type="match status" value="1"/>
</dbReference>
<protein>
    <submittedName>
        <fullName evidence="2">MBL fold metallo-hydrolase</fullName>
    </submittedName>
</protein>
<evidence type="ECO:0000259" key="1">
    <source>
        <dbReference type="Pfam" id="PF12706"/>
    </source>
</evidence>
<accession>A0ABV6YR33</accession>
<keyword evidence="3" id="KW-1185">Reference proteome</keyword>